<dbReference type="CDD" id="cd19433">
    <property type="entry name" value="lipocalin_CpcS-CpeS"/>
    <property type="match status" value="1"/>
</dbReference>
<evidence type="ECO:0000313" key="4">
    <source>
        <dbReference type="EMBL" id="AHZ34136.1"/>
    </source>
</evidence>
<evidence type="ECO:0000256" key="1">
    <source>
        <dbReference type="ARBA" id="ARBA00010681"/>
    </source>
</evidence>
<reference evidence="4" key="1">
    <citation type="journal article" date="2014" name="FEMS Microbiol. Ecol.">
        <title>Development of a targeted metagenomic approach to study a genomic region involved in light harvesting in marine Synechococcus.</title>
        <authorList>
            <person name="Humily F."/>
            <person name="Farrant G.K."/>
            <person name="Marie D."/>
            <person name="Perennou M."/>
            <person name="Mazard S."/>
            <person name="Labadie K."/>
            <person name="Aury J.-M."/>
            <person name="Wincker P."/>
            <person name="Nicolas Segui A."/>
            <person name="Scanlan D.J."/>
            <person name="Garczarek L."/>
        </authorList>
    </citation>
    <scope>NUCLEOTIDE SEQUENCE</scope>
</reference>
<gene>
    <name evidence="4" type="primary">cpeU</name>
    <name evidence="3" type="synonym">cpcS</name>
</gene>
<dbReference type="Gene3D" id="2.40.128.20">
    <property type="match status" value="1"/>
</dbReference>
<accession>A0A024CHJ9</accession>
<dbReference type="EMBL" id="KF846559">
    <property type="protein sequence ID" value="AHZ34136.1"/>
    <property type="molecule type" value="Genomic_DNA"/>
</dbReference>
<evidence type="ECO:0000256" key="3">
    <source>
        <dbReference type="HAMAP-Rule" id="MF_01459"/>
    </source>
</evidence>
<sequence>MKPLVSPPMTMADFFEASRGTWLNRRVVHHLDSQDDEFADSNLIIEPFDSTDPVVENVCQALNISSSETNGGARFWWESNLMKEAQNDDYAAVVVDAPNPDDPTKGFLLRDKGYVEKKSVVSTYYFADDGVLTIKTRYDTNVGIERCWFVSDQIRMRVSSIQLLDGVAMTTYCTEFRCPSQSDIVELSAAARARADASPSETARN</sequence>
<dbReference type="Pfam" id="PF09367">
    <property type="entry name" value="CpeS"/>
    <property type="match status" value="1"/>
</dbReference>
<dbReference type="HAMAP" id="MF_01459">
    <property type="entry name" value="Chrphore_lyase_CpxS"/>
    <property type="match status" value="1"/>
</dbReference>
<dbReference type="AlphaFoldDB" id="A0A024CHJ9"/>
<comment type="function">
    <text evidence="3">Covalently attaches a chromophore to Cys residue(s) of phycobiliproteins.</text>
</comment>
<dbReference type="GO" id="GO:0017006">
    <property type="term" value="P:protein-tetrapyrrole linkage"/>
    <property type="evidence" value="ECO:0007669"/>
    <property type="project" value="UniProtKB-UniRule"/>
</dbReference>
<evidence type="ECO:0000256" key="2">
    <source>
        <dbReference type="ARBA" id="ARBA00023239"/>
    </source>
</evidence>
<keyword evidence="2 3" id="KW-0456">Lyase</keyword>
<protein>
    <recommendedName>
        <fullName evidence="3">Chromophore lyase CpcS/CpeS</fullName>
        <ecNumber evidence="3">4.-.-.-</ecNumber>
    </recommendedName>
</protein>
<dbReference type="GO" id="GO:0016829">
    <property type="term" value="F:lyase activity"/>
    <property type="evidence" value="ECO:0007669"/>
    <property type="project" value="UniProtKB-KW"/>
</dbReference>
<comment type="similarity">
    <text evidence="1 3">Belongs to the CpcS/CpeS biliprotein lyase family.</text>
</comment>
<proteinExistence type="inferred from homology"/>
<dbReference type="EC" id="4.-.-.-" evidence="3"/>
<name>A0A024CHJ9_9SYNE</name>
<organism evidence="4">
    <name type="scientific">uncultured Synechococcus sp</name>
    <dbReference type="NCBI Taxonomy" id="154535"/>
    <lineage>
        <taxon>Bacteria</taxon>
        <taxon>Bacillati</taxon>
        <taxon>Cyanobacteriota</taxon>
        <taxon>Cyanophyceae</taxon>
        <taxon>Synechococcales</taxon>
        <taxon>Synechococcaceae</taxon>
        <taxon>Synechococcus</taxon>
        <taxon>environmental samples</taxon>
    </lineage>
</organism>
<dbReference type="InterPro" id="IPR012674">
    <property type="entry name" value="Calycin"/>
</dbReference>
<dbReference type="InterPro" id="IPR018536">
    <property type="entry name" value="CpcS/CpeS"/>
</dbReference>